<dbReference type="AlphaFoldDB" id="A0A644W0A0"/>
<name>A0A644W0A0_9ZZZZ</name>
<sequence>MKRLLLACTILFCLSGLPAISMRLSNSIGQDKGEWTGEGSFFLAHLPNQTQLHGPEGLVWTKQLFESDQEQILVTRYADGTADTIEVFSNSLLMRQQSEQDVTYYQYAPDGRLMQATTVIDGRLSQARLYSYSSDSLASIITIAENLSEMRTFGMFKDQAYFAFSDKDGGQLFTTLANGRTIGEYWIGDEKQEQVSVTTYEDGGFSILRKSGEVQTLEEYDRSALLVSSKTPSYLIEYRYNEHRTVIEERITEADGRVTIKTYDEGKLVVSTESFGGRVVKTIRYNEDGSSVQTLYSEGNPYADVTYAVDGKRVLSISYY</sequence>
<dbReference type="SUPFAM" id="SSF69304">
    <property type="entry name" value="Tricorn protease N-terminal domain"/>
    <property type="match status" value="1"/>
</dbReference>
<dbReference type="EMBL" id="VSSQ01000532">
    <property type="protein sequence ID" value="MPL96926.1"/>
    <property type="molecule type" value="Genomic_DNA"/>
</dbReference>
<reference evidence="1" key="1">
    <citation type="submission" date="2019-08" db="EMBL/GenBank/DDBJ databases">
        <authorList>
            <person name="Kucharzyk K."/>
            <person name="Murdoch R.W."/>
            <person name="Higgins S."/>
            <person name="Loffler F."/>
        </authorList>
    </citation>
    <scope>NUCLEOTIDE SEQUENCE</scope>
</reference>
<evidence type="ECO:0000313" key="1">
    <source>
        <dbReference type="EMBL" id="MPL96926.1"/>
    </source>
</evidence>
<organism evidence="1">
    <name type="scientific">bioreactor metagenome</name>
    <dbReference type="NCBI Taxonomy" id="1076179"/>
    <lineage>
        <taxon>unclassified sequences</taxon>
        <taxon>metagenomes</taxon>
        <taxon>ecological metagenomes</taxon>
    </lineage>
</organism>
<accession>A0A644W0A0</accession>
<protein>
    <submittedName>
        <fullName evidence="1">Uncharacterized protein</fullName>
    </submittedName>
</protein>
<gene>
    <name evidence="1" type="ORF">SDC9_43110</name>
</gene>
<proteinExistence type="predicted"/>
<comment type="caution">
    <text evidence="1">The sequence shown here is derived from an EMBL/GenBank/DDBJ whole genome shotgun (WGS) entry which is preliminary data.</text>
</comment>